<dbReference type="STRING" id="1963.AQJ27_23450"/>
<gene>
    <name evidence="3" type="primary">oruR</name>
    <name evidence="3" type="ORF">SO3561_04914</name>
</gene>
<dbReference type="Proteomes" id="UP000217446">
    <property type="component" value="Unassembled WGS sequence"/>
</dbReference>
<sequence length="324" mass="35412">MYSVALPKMVLARTAGTGYEAGRLAREAGIPAWAMDSDDITVANDCFLRTLVLAEHHHDVPDVGLRVGADFTPGQLGVYDYLFTTARTLGEGYAASGRYVDLITGVGQYAVVAATERVVRVTFSLAEDEDRGRELAIQTGMSDLISRSRWATGRPIGAMEVSLRQRAPRRSTTFSDFLGTTRITYGADTDSVTLRAADLELPLRTADPALAAIMERHAASLPRIQPRPTSWPDRVQQALAAAVLAEAPLSLTSVARRLATSPRTLQRRLAEAGTTWRHEVDRARQAQFARLHRHPAAPSGARAGLLGYSDARALRRARRRWAAR</sequence>
<evidence type="ECO:0000313" key="3">
    <source>
        <dbReference type="EMBL" id="GAX53386.1"/>
    </source>
</evidence>
<dbReference type="Pfam" id="PF12625">
    <property type="entry name" value="Arabinose_bd"/>
    <property type="match status" value="1"/>
</dbReference>
<dbReference type="PANTHER" id="PTHR47894:SF1">
    <property type="entry name" value="HTH-TYPE TRANSCRIPTIONAL REGULATOR VQSM"/>
    <property type="match status" value="1"/>
</dbReference>
<keyword evidence="4" id="KW-1185">Reference proteome</keyword>
<dbReference type="GO" id="GO:0000976">
    <property type="term" value="F:transcription cis-regulatory region binding"/>
    <property type="evidence" value="ECO:0007669"/>
    <property type="project" value="TreeGrafter"/>
</dbReference>
<dbReference type="RefSeq" id="WP_079065183.1">
    <property type="nucleotide sequence ID" value="NZ_BDQI01000010.1"/>
</dbReference>
<comment type="caution">
    <text evidence="3">The sequence shown here is derived from an EMBL/GenBank/DDBJ whole genome shotgun (WGS) entry which is preliminary data.</text>
</comment>
<accession>A0A250VH33</accession>
<keyword evidence="1" id="KW-0238">DNA-binding</keyword>
<name>A0A250VH33_STROL</name>
<dbReference type="GO" id="GO:0005829">
    <property type="term" value="C:cytosol"/>
    <property type="evidence" value="ECO:0007669"/>
    <property type="project" value="TreeGrafter"/>
</dbReference>
<dbReference type="PANTHER" id="PTHR47894">
    <property type="entry name" value="HTH-TYPE TRANSCRIPTIONAL REGULATOR GADX"/>
    <property type="match status" value="1"/>
</dbReference>
<proteinExistence type="predicted"/>
<dbReference type="AlphaFoldDB" id="A0A250VH33"/>
<dbReference type="Gene3D" id="1.10.10.60">
    <property type="entry name" value="Homeodomain-like"/>
    <property type="match status" value="1"/>
</dbReference>
<reference evidence="4" key="1">
    <citation type="submission" date="2017-05" db="EMBL/GenBank/DDBJ databases">
        <title>Streptomyces olivochromogenes NBRC 3561 whole genome shotgun sequence.</title>
        <authorList>
            <person name="Dohra H."/>
            <person name="Kodani S."/>
        </authorList>
    </citation>
    <scope>NUCLEOTIDE SEQUENCE [LARGE SCALE GENOMIC DNA]</scope>
    <source>
        <strain evidence="4">NBRC 3561</strain>
    </source>
</reference>
<dbReference type="GO" id="GO:0003700">
    <property type="term" value="F:DNA-binding transcription factor activity"/>
    <property type="evidence" value="ECO:0007669"/>
    <property type="project" value="TreeGrafter"/>
</dbReference>
<organism evidence="3 4">
    <name type="scientific">Streptomyces olivochromogenes</name>
    <dbReference type="NCBI Taxonomy" id="1963"/>
    <lineage>
        <taxon>Bacteria</taxon>
        <taxon>Bacillati</taxon>
        <taxon>Actinomycetota</taxon>
        <taxon>Actinomycetes</taxon>
        <taxon>Kitasatosporales</taxon>
        <taxon>Streptomycetaceae</taxon>
        <taxon>Streptomyces</taxon>
    </lineage>
</organism>
<evidence type="ECO:0000259" key="2">
    <source>
        <dbReference type="Pfam" id="PF12625"/>
    </source>
</evidence>
<evidence type="ECO:0000256" key="1">
    <source>
        <dbReference type="ARBA" id="ARBA00023125"/>
    </source>
</evidence>
<evidence type="ECO:0000313" key="4">
    <source>
        <dbReference type="Proteomes" id="UP000217446"/>
    </source>
</evidence>
<feature type="domain" description="HTH-type transcriptional regulator AraC-type N-terminal" evidence="2">
    <location>
        <begin position="18"/>
        <end position="203"/>
    </location>
</feature>
<protein>
    <submittedName>
        <fullName evidence="3">AraC family transcriptional regulator</fullName>
    </submittedName>
</protein>
<dbReference type="EMBL" id="BDQI01000010">
    <property type="protein sequence ID" value="GAX53386.1"/>
    <property type="molecule type" value="Genomic_DNA"/>
</dbReference>
<dbReference type="InterPro" id="IPR032687">
    <property type="entry name" value="AraC-type_N"/>
</dbReference>